<proteinExistence type="predicted"/>
<evidence type="ECO:0000313" key="1">
    <source>
        <dbReference type="EMBL" id="PYI40209.1"/>
    </source>
</evidence>
<reference evidence="1 2" key="1">
    <citation type="submission" date="2018-05" db="EMBL/GenBank/DDBJ databases">
        <title>Genetic diversity of glacier-inhabiting Cryobacterium bacteria in China and description of Cryobacterium mengkeensis sp. nov. and Arthrobacter glacialis sp. nov.</title>
        <authorList>
            <person name="Liu Q."/>
            <person name="Xin Y.-H."/>
        </authorList>
    </citation>
    <scope>NUCLEOTIDE SEQUENCE [LARGE SCALE GENOMIC DNA]</scope>
    <source>
        <strain evidence="1 2">B7</strain>
    </source>
</reference>
<dbReference type="AlphaFoldDB" id="A0A2V5IUM5"/>
<dbReference type="EMBL" id="QJVC01000001">
    <property type="protein sequence ID" value="PYI40209.1"/>
    <property type="molecule type" value="Genomic_DNA"/>
</dbReference>
<organism evidence="1 2">
    <name type="scientific">Arthrobacter psychrolactophilus</name>
    <dbReference type="NCBI Taxonomy" id="92442"/>
    <lineage>
        <taxon>Bacteria</taxon>
        <taxon>Bacillati</taxon>
        <taxon>Actinomycetota</taxon>
        <taxon>Actinomycetes</taxon>
        <taxon>Micrococcales</taxon>
        <taxon>Micrococcaceae</taxon>
        <taxon>Arthrobacter</taxon>
    </lineage>
</organism>
<sequence length="101" mass="11447">MERVIEPTSTTRRFELTLHKPWFGWFPKPTVVVDGVAQPSQWGTRNWKVPGTEPVTVSIFLFNRLWKFGEADFTVAAGGSGSWRYSAPWLPFLPGKLRPAA</sequence>
<dbReference type="Proteomes" id="UP000247980">
    <property type="component" value="Unassembled WGS sequence"/>
</dbReference>
<accession>A0A2V5IUM5</accession>
<keyword evidence="2" id="KW-1185">Reference proteome</keyword>
<gene>
    <name evidence="1" type="ORF">CVS30_01445</name>
</gene>
<evidence type="ECO:0000313" key="2">
    <source>
        <dbReference type="Proteomes" id="UP000247980"/>
    </source>
</evidence>
<protein>
    <submittedName>
        <fullName evidence="1">Uncharacterized protein</fullName>
    </submittedName>
</protein>
<comment type="caution">
    <text evidence="1">The sequence shown here is derived from an EMBL/GenBank/DDBJ whole genome shotgun (WGS) entry which is preliminary data.</text>
</comment>
<name>A0A2V5IUM5_9MICC</name>